<organism evidence="1 2">
    <name type="scientific">Acacia crassicarpa</name>
    <name type="common">northern wattle</name>
    <dbReference type="NCBI Taxonomy" id="499986"/>
    <lineage>
        <taxon>Eukaryota</taxon>
        <taxon>Viridiplantae</taxon>
        <taxon>Streptophyta</taxon>
        <taxon>Embryophyta</taxon>
        <taxon>Tracheophyta</taxon>
        <taxon>Spermatophyta</taxon>
        <taxon>Magnoliopsida</taxon>
        <taxon>eudicotyledons</taxon>
        <taxon>Gunneridae</taxon>
        <taxon>Pentapetalae</taxon>
        <taxon>rosids</taxon>
        <taxon>fabids</taxon>
        <taxon>Fabales</taxon>
        <taxon>Fabaceae</taxon>
        <taxon>Caesalpinioideae</taxon>
        <taxon>mimosoid clade</taxon>
        <taxon>Acacieae</taxon>
        <taxon>Acacia</taxon>
    </lineage>
</organism>
<name>A0AAE1N054_9FABA</name>
<evidence type="ECO:0000313" key="2">
    <source>
        <dbReference type="Proteomes" id="UP001293593"/>
    </source>
</evidence>
<dbReference type="AlphaFoldDB" id="A0AAE1N054"/>
<dbReference type="Gene3D" id="3.40.50.1820">
    <property type="entry name" value="alpha/beta hydrolase"/>
    <property type="match status" value="2"/>
</dbReference>
<dbReference type="InterPro" id="IPR016969">
    <property type="entry name" value="UCP031088_abhydr"/>
</dbReference>
<dbReference type="InterPro" id="IPR029058">
    <property type="entry name" value="AB_hydrolase_fold"/>
</dbReference>
<keyword evidence="2" id="KW-1185">Reference proteome</keyword>
<comment type="caution">
    <text evidence="1">The sequence shown here is derived from an EMBL/GenBank/DDBJ whole genome shotgun (WGS) entry which is preliminary data.</text>
</comment>
<gene>
    <name evidence="1" type="ORF">QN277_012334</name>
</gene>
<reference evidence="1" key="1">
    <citation type="submission" date="2023-10" db="EMBL/GenBank/DDBJ databases">
        <title>Chromosome-level genome of the transformable northern wattle, Acacia crassicarpa.</title>
        <authorList>
            <person name="Massaro I."/>
            <person name="Sinha N.R."/>
            <person name="Poethig S."/>
            <person name="Leichty A.R."/>
        </authorList>
    </citation>
    <scope>NUCLEOTIDE SEQUENCE</scope>
    <source>
        <strain evidence="1">Acra3RX</strain>
        <tissue evidence="1">Leaf</tissue>
    </source>
</reference>
<sequence length="505" mass="56740">MLLNGVSPGFCHLDPKPEALNFASRRVSVPSLARPVAFLGWFQERKNDKRRSLCTADELHYVSVPDSDWKLALWRYLPSPKAPTRNHPLLLLSGIATNAIGFDLSPESSFARYMSALGFDTWTLEVRGSGLSTHGVDLKEIFNDQPGDSFDSETPYMKIRGLESEIVTKYEELRPTTKLMDVFTRLSNKVSELISLRGMRGNSTIDSQIRDLNRRLQAITAGDQPFFLDDVLELQGRFIAIMQEFQEQLELVANNDWDFDHYLEEDVPAAMEYIRTHCQPKDGKLHAIGHSMGGILLYATLSHCCFHGKDSGLASVVTLGSSLDYSPSRSSLKLLLPLADPTQALKIPVIPVGPILAAVFPLTNYPPYALSWLNYQISAQEMDQKLFRKLVLNNFCTIPSKLLLQLKSVFEKGGLCDRSRSFFYKEHLPKSKVPILAIAGDQDLICPPEAVYETAKLIPEEFITYKVFGEPGGPHYAHYDLVGGRKVADHVYPCLTEFLMHHDMD</sequence>
<dbReference type="SUPFAM" id="SSF53474">
    <property type="entry name" value="alpha/beta-Hydrolases"/>
    <property type="match status" value="1"/>
</dbReference>
<proteinExistence type="predicted"/>
<dbReference type="EMBL" id="JAWXYG010000002">
    <property type="protein sequence ID" value="KAK4280755.1"/>
    <property type="molecule type" value="Genomic_DNA"/>
</dbReference>
<dbReference type="PIRSF" id="PIRSF031088">
    <property type="entry name" value="UCP031088_abhydr"/>
    <property type="match status" value="1"/>
</dbReference>
<protein>
    <recommendedName>
        <fullName evidence="3">AB hydrolase-1 domain-containing protein</fullName>
    </recommendedName>
</protein>
<dbReference type="Proteomes" id="UP001293593">
    <property type="component" value="Unassembled WGS sequence"/>
</dbReference>
<accession>A0AAE1N054</accession>
<dbReference type="PANTHER" id="PTHR11005">
    <property type="entry name" value="LYSOSOMAL ACID LIPASE-RELATED"/>
    <property type="match status" value="1"/>
</dbReference>
<evidence type="ECO:0008006" key="3">
    <source>
        <dbReference type="Google" id="ProtNLM"/>
    </source>
</evidence>
<evidence type="ECO:0000313" key="1">
    <source>
        <dbReference type="EMBL" id="KAK4280755.1"/>
    </source>
</evidence>